<dbReference type="InterPro" id="IPR016181">
    <property type="entry name" value="Acyl_CoA_acyltransferase"/>
</dbReference>
<comment type="caution">
    <text evidence="2">The sequence shown here is derived from an EMBL/GenBank/DDBJ whole genome shotgun (WGS) entry which is preliminary data.</text>
</comment>
<dbReference type="SUPFAM" id="SSF55729">
    <property type="entry name" value="Acyl-CoA N-acyltransferases (Nat)"/>
    <property type="match status" value="1"/>
</dbReference>
<dbReference type="PANTHER" id="PTHR39173:SF1">
    <property type="entry name" value="ACETYLTRANSFERASE"/>
    <property type="match status" value="1"/>
</dbReference>
<organism evidence="2 3">
    <name type="scientific">Nocardioides daedukensis</name>
    <dbReference type="NCBI Taxonomy" id="634462"/>
    <lineage>
        <taxon>Bacteria</taxon>
        <taxon>Bacillati</taxon>
        <taxon>Actinomycetota</taxon>
        <taxon>Actinomycetes</taxon>
        <taxon>Propionibacteriales</taxon>
        <taxon>Nocardioidaceae</taxon>
        <taxon>Nocardioides</taxon>
    </lineage>
</organism>
<dbReference type="PANTHER" id="PTHR39173">
    <property type="entry name" value="ACETYLTRANSFERASE"/>
    <property type="match status" value="1"/>
</dbReference>
<dbReference type="Gene3D" id="3.40.630.30">
    <property type="match status" value="1"/>
</dbReference>
<gene>
    <name evidence="2" type="ORF">BJ980_002630</name>
</gene>
<dbReference type="AlphaFoldDB" id="A0A7Y9RZW6"/>
<dbReference type="InterPro" id="IPR000182">
    <property type="entry name" value="GNAT_dom"/>
</dbReference>
<reference evidence="2 3" key="1">
    <citation type="submission" date="2020-07" db="EMBL/GenBank/DDBJ databases">
        <title>Sequencing the genomes of 1000 actinobacteria strains.</title>
        <authorList>
            <person name="Klenk H.-P."/>
        </authorList>
    </citation>
    <scope>NUCLEOTIDE SEQUENCE [LARGE SCALE GENOMIC DNA]</scope>
    <source>
        <strain evidence="2 3">DSM 23819</strain>
    </source>
</reference>
<proteinExistence type="predicted"/>
<protein>
    <submittedName>
        <fullName evidence="2">Putative acetyltransferase</fullName>
    </submittedName>
</protein>
<dbReference type="Proteomes" id="UP000540656">
    <property type="component" value="Unassembled WGS sequence"/>
</dbReference>
<dbReference type="PROSITE" id="PS51186">
    <property type="entry name" value="GNAT"/>
    <property type="match status" value="1"/>
</dbReference>
<evidence type="ECO:0000313" key="2">
    <source>
        <dbReference type="EMBL" id="NYG59707.1"/>
    </source>
</evidence>
<name>A0A7Y9RZW6_9ACTN</name>
<dbReference type="Pfam" id="PF13302">
    <property type="entry name" value="Acetyltransf_3"/>
    <property type="match status" value="1"/>
</dbReference>
<sequence>MTELITPDLQWYDEWRAAYDEFGGVHMDGSGYFGTPPPEPSRDDYAAMVENRLAQGDPSTQMDPGMVHCSFFWITEQDSFIGWLAIRHALNDFLLEQGGHIGYSVRPSRRREGHASRALGLAVPLSRELGIDRILLTCDADNDASRRTIEANGGVFEDERVGKLRYWIG</sequence>
<accession>A0A7Y9RZW6</accession>
<dbReference type="RefSeq" id="WP_179502725.1">
    <property type="nucleotide sequence ID" value="NZ_JACCAA010000001.1"/>
</dbReference>
<feature type="domain" description="N-acetyltransferase" evidence="1">
    <location>
        <begin position="35"/>
        <end position="169"/>
    </location>
</feature>
<dbReference type="EMBL" id="JACCAA010000001">
    <property type="protein sequence ID" value="NYG59707.1"/>
    <property type="molecule type" value="Genomic_DNA"/>
</dbReference>
<keyword evidence="3" id="KW-1185">Reference proteome</keyword>
<keyword evidence="2" id="KW-0808">Transferase</keyword>
<dbReference type="GO" id="GO:0016747">
    <property type="term" value="F:acyltransferase activity, transferring groups other than amino-acyl groups"/>
    <property type="evidence" value="ECO:0007669"/>
    <property type="project" value="InterPro"/>
</dbReference>
<evidence type="ECO:0000259" key="1">
    <source>
        <dbReference type="PROSITE" id="PS51186"/>
    </source>
</evidence>
<evidence type="ECO:0000313" key="3">
    <source>
        <dbReference type="Proteomes" id="UP000540656"/>
    </source>
</evidence>